<keyword evidence="3" id="KW-0378">Hydrolase</keyword>
<proteinExistence type="predicted"/>
<evidence type="ECO:0000256" key="3">
    <source>
        <dbReference type="ARBA" id="ARBA00022801"/>
    </source>
</evidence>
<sequence length="282" mass="30294">MRPLAAAFAFWLAVAALPAGAAPSWRVVAVVDGDTLVLEDGRQVRLAGIEAPRPPAGAGPGDGRSWPLAEAAATALADLALGRQVSVRGEAITDRHGRLLAHLQRDDGLWLQGALLTAGLARVHTRPDSRGLAAGMLAAEEAARQAGRGLWRSRAYEVRWASEPEELARHRDSFQIVEGRVLHVQKSGGEAYLDFGEDWRTDVTVHLGRAAMRAAAEAGIDPLSFEGRRVRVRGWIGLRNGPVVEVTHPEQIERLEPPAPPPRTVRRAGPPPGRRDADAEGD</sequence>
<dbReference type="PROSITE" id="PS50830">
    <property type="entry name" value="TNASE_3"/>
    <property type="match status" value="1"/>
</dbReference>
<evidence type="ECO:0000256" key="1">
    <source>
        <dbReference type="ARBA" id="ARBA00022722"/>
    </source>
</evidence>
<dbReference type="Proteomes" id="UP000245629">
    <property type="component" value="Chromosome 2"/>
</dbReference>
<feature type="domain" description="TNase-like" evidence="6">
    <location>
        <begin position="21"/>
        <end position="153"/>
    </location>
</feature>
<keyword evidence="1" id="KW-0540">Nuclease</keyword>
<gene>
    <name evidence="7" type="ORF">DEW08_17955</name>
</gene>
<dbReference type="OrthoDB" id="7618306at2"/>
<dbReference type="InterPro" id="IPR016071">
    <property type="entry name" value="Staphylococal_nuclease_OB-fold"/>
</dbReference>
<evidence type="ECO:0000256" key="4">
    <source>
        <dbReference type="SAM" id="MobiDB-lite"/>
    </source>
</evidence>
<evidence type="ECO:0000256" key="2">
    <source>
        <dbReference type="ARBA" id="ARBA00022759"/>
    </source>
</evidence>
<dbReference type="Gene3D" id="2.40.50.90">
    <property type="match status" value="1"/>
</dbReference>
<accession>A0A2S2CTI4</accession>
<keyword evidence="8" id="KW-1185">Reference proteome</keyword>
<keyword evidence="5" id="KW-0732">Signal</keyword>
<dbReference type="EMBL" id="CP029353">
    <property type="protein sequence ID" value="AWK87822.1"/>
    <property type="molecule type" value="Genomic_DNA"/>
</dbReference>
<feature type="chain" id="PRO_5015703378" evidence="5">
    <location>
        <begin position="22"/>
        <end position="282"/>
    </location>
</feature>
<feature type="signal peptide" evidence="5">
    <location>
        <begin position="1"/>
        <end position="21"/>
    </location>
</feature>
<dbReference type="Pfam" id="PF00565">
    <property type="entry name" value="SNase"/>
    <property type="match status" value="1"/>
</dbReference>
<evidence type="ECO:0000259" key="6">
    <source>
        <dbReference type="PROSITE" id="PS50830"/>
    </source>
</evidence>
<organism evidence="7 8">
    <name type="scientific">Azospirillum thermophilum</name>
    <dbReference type="NCBI Taxonomy" id="2202148"/>
    <lineage>
        <taxon>Bacteria</taxon>
        <taxon>Pseudomonadati</taxon>
        <taxon>Pseudomonadota</taxon>
        <taxon>Alphaproteobacteria</taxon>
        <taxon>Rhodospirillales</taxon>
        <taxon>Azospirillaceae</taxon>
        <taxon>Azospirillum</taxon>
    </lineage>
</organism>
<dbReference type="SUPFAM" id="SSF50199">
    <property type="entry name" value="Staphylococcal nuclease"/>
    <property type="match status" value="1"/>
</dbReference>
<evidence type="ECO:0000313" key="7">
    <source>
        <dbReference type="EMBL" id="AWK87822.1"/>
    </source>
</evidence>
<dbReference type="PANTHER" id="PTHR12302">
    <property type="entry name" value="EBNA2 BINDING PROTEIN P100"/>
    <property type="match status" value="1"/>
</dbReference>
<dbReference type="KEGG" id="azz:DEW08_17955"/>
<reference evidence="8" key="1">
    <citation type="submission" date="2018-05" db="EMBL/GenBank/DDBJ databases">
        <title>Azospirillum thermophila sp. nov., a novel isolated from hot spring.</title>
        <authorList>
            <person name="Zhao Z."/>
        </authorList>
    </citation>
    <scope>NUCLEOTIDE SEQUENCE [LARGE SCALE GENOMIC DNA]</scope>
    <source>
        <strain evidence="8">CFH 70021</strain>
    </source>
</reference>
<feature type="region of interest" description="Disordered" evidence="4">
    <location>
        <begin position="250"/>
        <end position="282"/>
    </location>
</feature>
<name>A0A2S2CTI4_9PROT</name>
<dbReference type="AlphaFoldDB" id="A0A2S2CTI4"/>
<evidence type="ECO:0000256" key="5">
    <source>
        <dbReference type="SAM" id="SignalP"/>
    </source>
</evidence>
<dbReference type="PANTHER" id="PTHR12302:SF3">
    <property type="entry name" value="SERINE_THREONINE-PROTEIN KINASE 31"/>
    <property type="match status" value="1"/>
</dbReference>
<dbReference type="SMART" id="SM00318">
    <property type="entry name" value="SNc"/>
    <property type="match status" value="1"/>
</dbReference>
<dbReference type="RefSeq" id="WP_109329443.1">
    <property type="nucleotide sequence ID" value="NZ_CP029353.1"/>
</dbReference>
<dbReference type="GO" id="GO:0004519">
    <property type="term" value="F:endonuclease activity"/>
    <property type="evidence" value="ECO:0007669"/>
    <property type="project" value="UniProtKB-KW"/>
</dbReference>
<dbReference type="InterPro" id="IPR035437">
    <property type="entry name" value="SNase_OB-fold_sf"/>
</dbReference>
<protein>
    <submittedName>
        <fullName evidence="7">Nuclease</fullName>
    </submittedName>
</protein>
<dbReference type="GO" id="GO:0016787">
    <property type="term" value="F:hydrolase activity"/>
    <property type="evidence" value="ECO:0007669"/>
    <property type="project" value="UniProtKB-KW"/>
</dbReference>
<evidence type="ECO:0000313" key="8">
    <source>
        <dbReference type="Proteomes" id="UP000245629"/>
    </source>
</evidence>
<keyword evidence="2" id="KW-0255">Endonuclease</keyword>
<feature type="compositionally biased region" description="Basic and acidic residues" evidence="4">
    <location>
        <begin position="273"/>
        <end position="282"/>
    </location>
</feature>